<dbReference type="SUPFAM" id="SSF69322">
    <property type="entry name" value="Tricorn protease domain 2"/>
    <property type="match status" value="1"/>
</dbReference>
<dbReference type="KEGG" id="ehn:H9Q80_04490"/>
<evidence type="ECO:0000313" key="2">
    <source>
        <dbReference type="Proteomes" id="UP000515856"/>
    </source>
</evidence>
<dbReference type="AlphaFoldDB" id="A0A7G9GQY5"/>
<name>A0A7G9GQY5_9FIRM</name>
<keyword evidence="2" id="KW-1185">Reference proteome</keyword>
<proteinExistence type="predicted"/>
<reference evidence="1 2" key="1">
    <citation type="submission" date="2020-08" db="EMBL/GenBank/DDBJ databases">
        <authorList>
            <person name="Liu C."/>
            <person name="Sun Q."/>
        </authorList>
    </citation>
    <scope>NUCLEOTIDE SEQUENCE [LARGE SCALE GENOMIC DNA]</scope>
    <source>
        <strain evidence="1 2">NSJ-61</strain>
    </source>
</reference>
<sequence length="383" mass="44935">MKKIISFLCVGLLGGCFSLGYFYYQSQTADFQIKDIQGNRDVLKNMEIEYTHAGEQSYLKASIKDAHVSTKIVKESPTYDVLNPRLYDDIKGVDIDRIGKETSNPWLETNADGSTSYQQKIDEAQLVYYMNGQKVTEIRTDIVEHSDDSLSLYLKRKDGRDDQTYAREDDPTAQYDFDVCVAIPMSDGAYYFMPEINNHRSGQNYIYRIKDFKAEKFVKLPQRNDSVLLRNKDLLIVVSYDKPNWYFTGYDLQGNKQYELKIESIENCDYDDLSFISLRQNNQYINIKINETIYVIDADRGKIVDSFQDELSYIQDMYYKDGKLYLLGRYQNIKEKETDARIYVYEKSKLLYVGSIYEWELYKLDGGGYTYDQNLGFRMNFKR</sequence>
<organism evidence="1 2">
    <name type="scientific">[Eubacterium] hominis</name>
    <dbReference type="NCBI Taxonomy" id="2764325"/>
    <lineage>
        <taxon>Bacteria</taxon>
        <taxon>Bacillati</taxon>
        <taxon>Bacillota</taxon>
        <taxon>Erysipelotrichia</taxon>
        <taxon>Erysipelotrichales</taxon>
        <taxon>Erysipelotrichaceae</taxon>
        <taxon>Amedibacillus</taxon>
    </lineage>
</organism>
<dbReference type="EMBL" id="CP060636">
    <property type="protein sequence ID" value="QNM13217.1"/>
    <property type="molecule type" value="Genomic_DNA"/>
</dbReference>
<gene>
    <name evidence="1" type="ORF">H9Q80_04490</name>
</gene>
<dbReference type="PROSITE" id="PS51257">
    <property type="entry name" value="PROKAR_LIPOPROTEIN"/>
    <property type="match status" value="1"/>
</dbReference>
<dbReference type="RefSeq" id="WP_147322881.1">
    <property type="nucleotide sequence ID" value="NZ_CP060636.1"/>
</dbReference>
<evidence type="ECO:0008006" key="3">
    <source>
        <dbReference type="Google" id="ProtNLM"/>
    </source>
</evidence>
<protein>
    <recommendedName>
        <fullName evidence="3">Lipoprotein</fullName>
    </recommendedName>
</protein>
<evidence type="ECO:0000313" key="1">
    <source>
        <dbReference type="EMBL" id="QNM13217.1"/>
    </source>
</evidence>
<dbReference type="Proteomes" id="UP000515856">
    <property type="component" value="Chromosome"/>
</dbReference>
<accession>A0A7G9GQY5</accession>